<sequence length="213" mass="22545">MSEQLFTLPQVLVFDINAALVSGAKANFYIAGTLTRQNTYTDSALTTPHANPVVADGNGLLDPIYLDATLNYKVDITDSLDSSLEGYPVDNLTAALTAAEINDLVGEVLYPATAAENTGGITPTDTTKATDIYDVLRVGIVPDDSGSRAANTTALKALLDPSVTGPVGNFIFPNVTGATTYYFDDIIQIRPGCHLDLCHCTIDFAKTYASADD</sequence>
<evidence type="ECO:0000313" key="1">
    <source>
        <dbReference type="EMBL" id="KKK99795.1"/>
    </source>
</evidence>
<organism evidence="1">
    <name type="scientific">marine sediment metagenome</name>
    <dbReference type="NCBI Taxonomy" id="412755"/>
    <lineage>
        <taxon>unclassified sequences</taxon>
        <taxon>metagenomes</taxon>
        <taxon>ecological metagenomes</taxon>
    </lineage>
</organism>
<proteinExistence type="predicted"/>
<accession>A0A0F9AND9</accession>
<dbReference type="AlphaFoldDB" id="A0A0F9AND9"/>
<reference evidence="1" key="1">
    <citation type="journal article" date="2015" name="Nature">
        <title>Complex archaea that bridge the gap between prokaryotes and eukaryotes.</title>
        <authorList>
            <person name="Spang A."/>
            <person name="Saw J.H."/>
            <person name="Jorgensen S.L."/>
            <person name="Zaremba-Niedzwiedzka K."/>
            <person name="Martijn J."/>
            <person name="Lind A.E."/>
            <person name="van Eijk R."/>
            <person name="Schleper C."/>
            <person name="Guy L."/>
            <person name="Ettema T.J."/>
        </authorList>
    </citation>
    <scope>NUCLEOTIDE SEQUENCE</scope>
</reference>
<comment type="caution">
    <text evidence="1">The sequence shown here is derived from an EMBL/GenBank/DDBJ whole genome shotgun (WGS) entry which is preliminary data.</text>
</comment>
<dbReference type="EMBL" id="LAZR01045049">
    <property type="protein sequence ID" value="KKK99795.1"/>
    <property type="molecule type" value="Genomic_DNA"/>
</dbReference>
<protein>
    <submittedName>
        <fullName evidence="1">Uncharacterized protein</fullName>
    </submittedName>
</protein>
<feature type="non-terminal residue" evidence="1">
    <location>
        <position position="213"/>
    </location>
</feature>
<gene>
    <name evidence="1" type="ORF">LCGC14_2629150</name>
</gene>
<name>A0A0F9AND9_9ZZZZ</name>